<sequence length="288" mass="32223">MAGEWVATSISGRKASDAFQRVQQQVALVREEMSSKHVLLDWSFQFWTGARVTVSPADSPSDREGHDLVDCFFGSSKHIISAFDSLRTSPILKDFSWSPRLVLSAIPRNFTVLHPPTSTTNPTTLPSKALSRFIFAEATFSDTVSTYSNGVSCMNTYSGIPDFFDLEGYLRHHSEAEEKELRDHEKGRILKPYYFKHRLPEVDQIVHRLRSVQEENPSLDLNKVYVLSNGKASWLNELAGALKSDGWGDVKSTLDLRLDSQQKYVSGAIDMAIAEKAEVFIGNGVSVF</sequence>
<dbReference type="Gene3D" id="3.40.50.11350">
    <property type="match status" value="1"/>
</dbReference>
<protein>
    <submittedName>
        <fullName evidence="1">Uncharacterized protein</fullName>
    </submittedName>
</protein>
<evidence type="ECO:0000313" key="1">
    <source>
        <dbReference type="EMBL" id="KAK7462333.1"/>
    </source>
</evidence>
<dbReference type="Proteomes" id="UP001498398">
    <property type="component" value="Unassembled WGS sequence"/>
</dbReference>
<evidence type="ECO:0000313" key="2">
    <source>
        <dbReference type="Proteomes" id="UP001498398"/>
    </source>
</evidence>
<dbReference type="EMBL" id="JBANRG010000011">
    <property type="protein sequence ID" value="KAK7462333.1"/>
    <property type="molecule type" value="Genomic_DNA"/>
</dbReference>
<keyword evidence="2" id="KW-1185">Reference proteome</keyword>
<gene>
    <name evidence="1" type="ORF">VKT23_007934</name>
</gene>
<organism evidence="1 2">
    <name type="scientific">Marasmiellus scandens</name>
    <dbReference type="NCBI Taxonomy" id="2682957"/>
    <lineage>
        <taxon>Eukaryota</taxon>
        <taxon>Fungi</taxon>
        <taxon>Dikarya</taxon>
        <taxon>Basidiomycota</taxon>
        <taxon>Agaricomycotina</taxon>
        <taxon>Agaricomycetes</taxon>
        <taxon>Agaricomycetidae</taxon>
        <taxon>Agaricales</taxon>
        <taxon>Marasmiineae</taxon>
        <taxon>Omphalotaceae</taxon>
        <taxon>Marasmiellus</taxon>
    </lineage>
</organism>
<name>A0ABR1JIT2_9AGAR</name>
<comment type="caution">
    <text evidence="1">The sequence shown here is derived from an EMBL/GenBank/DDBJ whole genome shotgun (WGS) entry which is preliminary data.</text>
</comment>
<reference evidence="1 2" key="1">
    <citation type="submission" date="2024-01" db="EMBL/GenBank/DDBJ databases">
        <title>A draft genome for the cacao thread blight pathogen Marasmiellus scandens.</title>
        <authorList>
            <person name="Baruah I.K."/>
            <person name="Leung J."/>
            <person name="Bukari Y."/>
            <person name="Amoako-Attah I."/>
            <person name="Meinhardt L.W."/>
            <person name="Bailey B.A."/>
            <person name="Cohen S.P."/>
        </authorList>
    </citation>
    <scope>NUCLEOTIDE SEQUENCE [LARGE SCALE GENOMIC DNA]</scope>
    <source>
        <strain evidence="1 2">GH-19</strain>
    </source>
</reference>
<accession>A0ABR1JIT2</accession>
<proteinExistence type="predicted"/>